<dbReference type="RefSeq" id="WP_090790931.1">
    <property type="nucleotide sequence ID" value="NZ_BOND01000024.1"/>
</dbReference>
<protein>
    <recommendedName>
        <fullName evidence="1">SCO6045-like C-terminal domain-containing protein</fullName>
    </recommendedName>
</protein>
<reference evidence="3" key="1">
    <citation type="submission" date="2016-10" db="EMBL/GenBank/DDBJ databases">
        <authorList>
            <person name="Varghese N."/>
            <person name="Submissions S."/>
        </authorList>
    </citation>
    <scope>NUCLEOTIDE SEQUENCE [LARGE SCALE GENOMIC DNA]</scope>
    <source>
        <strain evidence="3">DSM 44718</strain>
    </source>
</reference>
<dbReference type="AlphaFoldDB" id="A0A1H3PGN4"/>
<evidence type="ECO:0000313" key="2">
    <source>
        <dbReference type="EMBL" id="SDZ00304.1"/>
    </source>
</evidence>
<dbReference type="Pfam" id="PF26136">
    <property type="entry name" value="SCO6045_C"/>
    <property type="match status" value="1"/>
</dbReference>
<organism evidence="2 3">
    <name type="scientific">Asanoa ishikariensis</name>
    <dbReference type="NCBI Taxonomy" id="137265"/>
    <lineage>
        <taxon>Bacteria</taxon>
        <taxon>Bacillati</taxon>
        <taxon>Actinomycetota</taxon>
        <taxon>Actinomycetes</taxon>
        <taxon>Micromonosporales</taxon>
        <taxon>Micromonosporaceae</taxon>
        <taxon>Asanoa</taxon>
    </lineage>
</organism>
<keyword evidence="3" id="KW-1185">Reference proteome</keyword>
<evidence type="ECO:0000259" key="1">
    <source>
        <dbReference type="Pfam" id="PF26136"/>
    </source>
</evidence>
<dbReference type="EMBL" id="FNQB01000001">
    <property type="protein sequence ID" value="SDZ00304.1"/>
    <property type="molecule type" value="Genomic_DNA"/>
</dbReference>
<gene>
    <name evidence="2" type="ORF">SAMN05421684_2874</name>
</gene>
<accession>A0A1H3PGN4</accession>
<dbReference type="Proteomes" id="UP000199632">
    <property type="component" value="Unassembled WGS sequence"/>
</dbReference>
<dbReference type="InterPro" id="IPR058711">
    <property type="entry name" value="SCO6045-like_C"/>
</dbReference>
<sequence>MTGDLAARQAALVATLTSGAPVPPGFDARLVGVARDALLRKRAGDVARAWPMLAAAHDDRWRVVFTTWAERRPTNGSLRDGWDLARSLAPLTGTAAAELAAREAAWRYDGQSAPIPRGRLSGWARRRRFDPLWESGRLWTRLRSKA</sequence>
<name>A0A1H3PGN4_9ACTN</name>
<proteinExistence type="predicted"/>
<evidence type="ECO:0000313" key="3">
    <source>
        <dbReference type="Proteomes" id="UP000199632"/>
    </source>
</evidence>
<dbReference type="STRING" id="137265.SAMN05421684_2874"/>
<feature type="domain" description="SCO6045-like C-terminal" evidence="1">
    <location>
        <begin position="6"/>
        <end position="89"/>
    </location>
</feature>
<dbReference type="OrthoDB" id="4467560at2"/>